<keyword evidence="1" id="KW-0614">Plasmid</keyword>
<protein>
    <submittedName>
        <fullName evidence="1">Uncharacterized protein</fullName>
    </submittedName>
</protein>
<dbReference type="AlphaFoldDB" id="A0A2L1UXQ5"/>
<dbReference type="RefSeq" id="WP_104925068.1">
    <property type="nucleotide sequence ID" value="NZ_CP019063.1"/>
</dbReference>
<evidence type="ECO:0000313" key="1">
    <source>
        <dbReference type="EMBL" id="AVF37729.1"/>
    </source>
</evidence>
<evidence type="ECO:0000313" key="2">
    <source>
        <dbReference type="Proteomes" id="UP000239197"/>
    </source>
</evidence>
<organism evidence="1 2">
    <name type="scientific">Rahnella sikkimica</name>
    <dbReference type="NCBI Taxonomy" id="1805933"/>
    <lineage>
        <taxon>Bacteria</taxon>
        <taxon>Pseudomonadati</taxon>
        <taxon>Pseudomonadota</taxon>
        <taxon>Gammaproteobacteria</taxon>
        <taxon>Enterobacterales</taxon>
        <taxon>Yersiniaceae</taxon>
        <taxon>Rahnella</taxon>
    </lineage>
</organism>
<dbReference type="KEGG" id="rox:BV494_22705"/>
<keyword evidence="2" id="KW-1185">Reference proteome</keyword>
<dbReference type="EMBL" id="CP019063">
    <property type="protein sequence ID" value="AVF37729.1"/>
    <property type="molecule type" value="Genomic_DNA"/>
</dbReference>
<reference evidence="2" key="1">
    <citation type="submission" date="2017-01" db="EMBL/GenBank/DDBJ databases">
        <title>Genome sequence of Rouxiella sp. ERMR1:05.</title>
        <authorList>
            <person name="Kumar R."/>
            <person name="Singh D."/>
            <person name="Kumar S."/>
        </authorList>
    </citation>
    <scope>NUCLEOTIDE SEQUENCE [LARGE SCALE GENOMIC DNA]</scope>
    <source>
        <strain evidence="2">ERMR1:05</strain>
        <plasmid evidence="2">unnamed1</plasmid>
    </source>
</reference>
<accession>A0A2L1UXQ5</accession>
<proteinExistence type="predicted"/>
<name>A0A2L1UXQ5_9GAMM</name>
<dbReference type="OrthoDB" id="4318869at2"/>
<geneLocation type="plasmid" evidence="1 2">
    <name>unnamed1</name>
</geneLocation>
<dbReference type="Proteomes" id="UP000239197">
    <property type="component" value="Plasmid unnamed1"/>
</dbReference>
<gene>
    <name evidence="1" type="ORF">BV494_22705</name>
</gene>
<sequence>MKFEDVFFSREERYSIGIETETARYYLSIPVTNHMIDYEEYYEISESEYNIFLSNPAMAVDFAKQCKRREKDDLLIVKPGALRGVAS</sequence>